<gene>
    <name evidence="1" type="ORF">RJ640_015043</name>
</gene>
<comment type="caution">
    <text evidence="1">The sequence shown here is derived from an EMBL/GenBank/DDBJ whole genome shotgun (WGS) entry which is preliminary data.</text>
</comment>
<dbReference type="AlphaFoldDB" id="A0AA88RHV5"/>
<protein>
    <submittedName>
        <fullName evidence="1">Uncharacterized protein</fullName>
    </submittedName>
</protein>
<dbReference type="PANTHER" id="PTHR27006:SF634">
    <property type="entry name" value="RECEPTOR-LIKE SERINE_THREONINE-PROTEIN KINASE"/>
    <property type="match status" value="1"/>
</dbReference>
<dbReference type="PANTHER" id="PTHR27006">
    <property type="entry name" value="PROMASTIGOTE SURFACE ANTIGEN PROTEIN PSA"/>
    <property type="match status" value="1"/>
</dbReference>
<accession>A0AA88RHV5</accession>
<feature type="non-terminal residue" evidence="1">
    <location>
        <position position="126"/>
    </location>
</feature>
<evidence type="ECO:0000313" key="1">
    <source>
        <dbReference type="EMBL" id="KAK2989332.1"/>
    </source>
</evidence>
<sequence length="126" mass="14230">YRHYGIEIVRGRRNANFLCHEHYISLMNMQVPLTSRGLDLTDQGLAESCFPSQVLRCIHVGLLGIQDHSADRPTISVAFMLSNEAYLPQLKQTTFASQSLQDYGLRAKCNHICTINEVTGPQIEPR</sequence>
<dbReference type="Proteomes" id="UP001187471">
    <property type="component" value="Unassembled WGS sequence"/>
</dbReference>
<name>A0AA88RHV5_9ASTE</name>
<keyword evidence="2" id="KW-1185">Reference proteome</keyword>
<proteinExistence type="predicted"/>
<reference evidence="1" key="1">
    <citation type="submission" date="2022-12" db="EMBL/GenBank/DDBJ databases">
        <title>Draft genome assemblies for two species of Escallonia (Escalloniales).</title>
        <authorList>
            <person name="Chanderbali A."/>
            <person name="Dervinis C."/>
            <person name="Anghel I."/>
            <person name="Soltis D."/>
            <person name="Soltis P."/>
            <person name="Zapata F."/>
        </authorList>
    </citation>
    <scope>NUCLEOTIDE SEQUENCE</scope>
    <source>
        <strain evidence="1">UCBG92.1500</strain>
        <tissue evidence="1">Leaf</tissue>
    </source>
</reference>
<organism evidence="1 2">
    <name type="scientific">Escallonia rubra</name>
    <dbReference type="NCBI Taxonomy" id="112253"/>
    <lineage>
        <taxon>Eukaryota</taxon>
        <taxon>Viridiplantae</taxon>
        <taxon>Streptophyta</taxon>
        <taxon>Embryophyta</taxon>
        <taxon>Tracheophyta</taxon>
        <taxon>Spermatophyta</taxon>
        <taxon>Magnoliopsida</taxon>
        <taxon>eudicotyledons</taxon>
        <taxon>Gunneridae</taxon>
        <taxon>Pentapetalae</taxon>
        <taxon>asterids</taxon>
        <taxon>campanulids</taxon>
        <taxon>Escalloniales</taxon>
        <taxon>Escalloniaceae</taxon>
        <taxon>Escallonia</taxon>
    </lineage>
</organism>
<evidence type="ECO:0000313" key="2">
    <source>
        <dbReference type="Proteomes" id="UP001187471"/>
    </source>
</evidence>
<dbReference type="EMBL" id="JAVXUO010000755">
    <property type="protein sequence ID" value="KAK2989332.1"/>
    <property type="molecule type" value="Genomic_DNA"/>
</dbReference>